<sequence>MITRKDDSPASDWISFYHQDQITFNGAQIGTIIHNGDQIDIVDIPNLCKISILKSKEKKLKCAYLIQPYEHAETSPYYIKLIVMDTAPAKVTIK</sequence>
<reference evidence="1 2" key="1">
    <citation type="submission" date="2022-06" db="EMBL/GenBank/DDBJ databases">
        <title>A taxonomic note on the genus Prevotella: Description of four novel genera and emended description of the genera Hallella and Xylanibacter.</title>
        <authorList>
            <person name="Hitch T.C.A."/>
        </authorList>
    </citation>
    <scope>NUCLEOTIDE SEQUENCE [LARGE SCALE GENOMIC DNA]</scope>
    <source>
        <strain evidence="1 2">DSM 100619</strain>
    </source>
</reference>
<keyword evidence="2" id="KW-1185">Reference proteome</keyword>
<name>A0ABT1BYI1_9BACT</name>
<evidence type="ECO:0000313" key="1">
    <source>
        <dbReference type="EMBL" id="MCO6026138.1"/>
    </source>
</evidence>
<evidence type="ECO:0000313" key="2">
    <source>
        <dbReference type="Proteomes" id="UP001204015"/>
    </source>
</evidence>
<organism evidence="1 2">
    <name type="scientific">Segatella cerevisiae</name>
    <dbReference type="NCBI Taxonomy" id="2053716"/>
    <lineage>
        <taxon>Bacteria</taxon>
        <taxon>Pseudomonadati</taxon>
        <taxon>Bacteroidota</taxon>
        <taxon>Bacteroidia</taxon>
        <taxon>Bacteroidales</taxon>
        <taxon>Prevotellaceae</taxon>
        <taxon>Segatella</taxon>
    </lineage>
</organism>
<comment type="caution">
    <text evidence="1">The sequence shown here is derived from an EMBL/GenBank/DDBJ whole genome shotgun (WGS) entry which is preliminary data.</text>
</comment>
<gene>
    <name evidence="1" type="ORF">NG821_09850</name>
</gene>
<accession>A0ABT1BYI1</accession>
<dbReference type="EMBL" id="JAMXLY010000040">
    <property type="protein sequence ID" value="MCO6026138.1"/>
    <property type="molecule type" value="Genomic_DNA"/>
</dbReference>
<proteinExistence type="predicted"/>
<protein>
    <submittedName>
        <fullName evidence="1">Uncharacterized protein</fullName>
    </submittedName>
</protein>
<dbReference type="Proteomes" id="UP001204015">
    <property type="component" value="Unassembled WGS sequence"/>
</dbReference>
<dbReference type="RefSeq" id="WP_252761495.1">
    <property type="nucleotide sequence ID" value="NZ_JAMXLY010000040.1"/>
</dbReference>